<protein>
    <submittedName>
        <fullName evidence="5">Response regulator transcription factor</fullName>
    </submittedName>
</protein>
<sequence length="91" mass="10922">MRDFTVPHYDSSSWHQLTHREWEVLLLLADDLDNQDIAERISVSIKSVKNYRNRISDRLQQKGPHVLARYARRNRNYLRELYMQHTGKSPS</sequence>
<dbReference type="EMBL" id="SMJU01000023">
    <property type="protein sequence ID" value="TDB58534.1"/>
    <property type="molecule type" value="Genomic_DNA"/>
</dbReference>
<dbReference type="GO" id="GO:0003677">
    <property type="term" value="F:DNA binding"/>
    <property type="evidence" value="ECO:0007669"/>
    <property type="project" value="UniProtKB-KW"/>
</dbReference>
<feature type="domain" description="HTH luxR-type" evidence="4">
    <location>
        <begin position="10"/>
        <end position="75"/>
    </location>
</feature>
<reference evidence="5 6" key="1">
    <citation type="submission" date="2019-02" db="EMBL/GenBank/DDBJ databases">
        <title>Arundinibacter roseus gen. nov., sp. nov., a new member of the family Cytophagaceae.</title>
        <authorList>
            <person name="Szuroczki S."/>
            <person name="Khayer B."/>
            <person name="Sproer C."/>
            <person name="Toumi M."/>
            <person name="Szabo A."/>
            <person name="Felfoldi T."/>
            <person name="Schumann P."/>
            <person name="Toth E."/>
        </authorList>
    </citation>
    <scope>NUCLEOTIDE SEQUENCE [LARGE SCALE GENOMIC DNA]</scope>
    <source>
        <strain evidence="5 6">DMA-k-7a</strain>
    </source>
</reference>
<keyword evidence="2" id="KW-0238">DNA-binding</keyword>
<dbReference type="SMART" id="SM00421">
    <property type="entry name" value="HTH_LUXR"/>
    <property type="match status" value="1"/>
</dbReference>
<dbReference type="SUPFAM" id="SSF46894">
    <property type="entry name" value="C-terminal effector domain of the bipartite response regulators"/>
    <property type="match status" value="1"/>
</dbReference>
<dbReference type="Gene3D" id="1.10.10.10">
    <property type="entry name" value="Winged helix-like DNA-binding domain superfamily/Winged helix DNA-binding domain"/>
    <property type="match status" value="1"/>
</dbReference>
<evidence type="ECO:0000259" key="4">
    <source>
        <dbReference type="PROSITE" id="PS50043"/>
    </source>
</evidence>
<proteinExistence type="predicted"/>
<evidence type="ECO:0000256" key="1">
    <source>
        <dbReference type="ARBA" id="ARBA00023015"/>
    </source>
</evidence>
<dbReference type="InterPro" id="IPR036388">
    <property type="entry name" value="WH-like_DNA-bd_sf"/>
</dbReference>
<comment type="caution">
    <text evidence="5">The sequence shown here is derived from an EMBL/GenBank/DDBJ whole genome shotgun (WGS) entry which is preliminary data.</text>
</comment>
<keyword evidence="6" id="KW-1185">Reference proteome</keyword>
<keyword evidence="3" id="KW-0804">Transcription</keyword>
<dbReference type="RefSeq" id="WP_132122207.1">
    <property type="nucleotide sequence ID" value="NZ_SMJU01000023.1"/>
</dbReference>
<gene>
    <name evidence="5" type="ORF">EZE20_23010</name>
</gene>
<dbReference type="PROSITE" id="PS50043">
    <property type="entry name" value="HTH_LUXR_2"/>
    <property type="match status" value="1"/>
</dbReference>
<accession>A0A4R4JV05</accession>
<dbReference type="PROSITE" id="PS00622">
    <property type="entry name" value="HTH_LUXR_1"/>
    <property type="match status" value="1"/>
</dbReference>
<evidence type="ECO:0000256" key="3">
    <source>
        <dbReference type="ARBA" id="ARBA00023163"/>
    </source>
</evidence>
<dbReference type="PANTHER" id="PTHR44688:SF16">
    <property type="entry name" value="DNA-BINDING TRANSCRIPTIONAL ACTIVATOR DEVR_DOSR"/>
    <property type="match status" value="1"/>
</dbReference>
<keyword evidence="1" id="KW-0805">Transcription regulation</keyword>
<dbReference type="Proteomes" id="UP000295706">
    <property type="component" value="Unassembled WGS sequence"/>
</dbReference>
<dbReference type="PANTHER" id="PTHR44688">
    <property type="entry name" value="DNA-BINDING TRANSCRIPTIONAL ACTIVATOR DEVR_DOSR"/>
    <property type="match status" value="1"/>
</dbReference>
<evidence type="ECO:0000256" key="2">
    <source>
        <dbReference type="ARBA" id="ARBA00023125"/>
    </source>
</evidence>
<evidence type="ECO:0000313" key="5">
    <source>
        <dbReference type="EMBL" id="TDB58534.1"/>
    </source>
</evidence>
<dbReference type="Pfam" id="PF00196">
    <property type="entry name" value="GerE"/>
    <property type="match status" value="1"/>
</dbReference>
<dbReference type="AlphaFoldDB" id="A0A4R4JV05"/>
<organism evidence="5 6">
    <name type="scientific">Arundinibacter roseus</name>
    <dbReference type="NCBI Taxonomy" id="2070510"/>
    <lineage>
        <taxon>Bacteria</taxon>
        <taxon>Pseudomonadati</taxon>
        <taxon>Bacteroidota</taxon>
        <taxon>Cytophagia</taxon>
        <taxon>Cytophagales</taxon>
        <taxon>Spirosomataceae</taxon>
        <taxon>Arundinibacter</taxon>
    </lineage>
</organism>
<evidence type="ECO:0000313" key="6">
    <source>
        <dbReference type="Proteomes" id="UP000295706"/>
    </source>
</evidence>
<dbReference type="OrthoDB" id="961541at2"/>
<dbReference type="InterPro" id="IPR016032">
    <property type="entry name" value="Sig_transdc_resp-reg_C-effctor"/>
</dbReference>
<dbReference type="InterPro" id="IPR000792">
    <property type="entry name" value="Tscrpt_reg_LuxR_C"/>
</dbReference>
<dbReference type="PRINTS" id="PR00038">
    <property type="entry name" value="HTHLUXR"/>
</dbReference>
<name>A0A4R4JV05_9BACT</name>
<dbReference type="GO" id="GO:0006355">
    <property type="term" value="P:regulation of DNA-templated transcription"/>
    <property type="evidence" value="ECO:0007669"/>
    <property type="project" value="InterPro"/>
</dbReference>